<evidence type="ECO:0000313" key="3">
    <source>
        <dbReference type="Proteomes" id="UP001501706"/>
    </source>
</evidence>
<feature type="compositionally biased region" description="Low complexity" evidence="1">
    <location>
        <begin position="22"/>
        <end position="39"/>
    </location>
</feature>
<protein>
    <submittedName>
        <fullName evidence="2">Uncharacterized protein</fullName>
    </submittedName>
</protein>
<sequence>MGPEGAGTGTGTATGAAGAGATGCAAGPEPGAACMPGEGDTPCMGAAAGGGGEAQPHRASAARPATIGPLRDPVGKRGVEFTRKISGKAISIA</sequence>
<proteinExistence type="predicted"/>
<keyword evidence="3" id="KW-1185">Reference proteome</keyword>
<feature type="region of interest" description="Disordered" evidence="1">
    <location>
        <begin position="1"/>
        <end position="75"/>
    </location>
</feature>
<reference evidence="2 3" key="1">
    <citation type="journal article" date="2019" name="Int. J. Syst. Evol. Microbiol.">
        <title>The Global Catalogue of Microorganisms (GCM) 10K type strain sequencing project: providing services to taxonomists for standard genome sequencing and annotation.</title>
        <authorList>
            <consortium name="The Broad Institute Genomics Platform"/>
            <consortium name="The Broad Institute Genome Sequencing Center for Infectious Disease"/>
            <person name="Wu L."/>
            <person name="Ma J."/>
        </authorList>
    </citation>
    <scope>NUCLEOTIDE SEQUENCE [LARGE SCALE GENOMIC DNA]</scope>
    <source>
        <strain evidence="2 3">JCM 14330</strain>
    </source>
</reference>
<evidence type="ECO:0000256" key="1">
    <source>
        <dbReference type="SAM" id="MobiDB-lite"/>
    </source>
</evidence>
<dbReference type="EMBL" id="BAAAEN010000004">
    <property type="protein sequence ID" value="GAA0500391.1"/>
    <property type="molecule type" value="Genomic_DNA"/>
</dbReference>
<gene>
    <name evidence="2" type="ORF">GCM10009097_16170</name>
</gene>
<name>A0ABN1BLB1_9BURK</name>
<comment type="caution">
    <text evidence="2">The sequence shown here is derived from an EMBL/GenBank/DDBJ whole genome shotgun (WGS) entry which is preliminary data.</text>
</comment>
<accession>A0ABN1BLB1</accession>
<organism evidence="2 3">
    <name type="scientific">Pigmentiphaga daeguensis</name>
    <dbReference type="NCBI Taxonomy" id="414049"/>
    <lineage>
        <taxon>Bacteria</taxon>
        <taxon>Pseudomonadati</taxon>
        <taxon>Pseudomonadota</taxon>
        <taxon>Betaproteobacteria</taxon>
        <taxon>Burkholderiales</taxon>
        <taxon>Alcaligenaceae</taxon>
        <taxon>Pigmentiphaga</taxon>
    </lineage>
</organism>
<feature type="compositionally biased region" description="Gly residues" evidence="1">
    <location>
        <begin position="1"/>
        <end position="21"/>
    </location>
</feature>
<dbReference type="Proteomes" id="UP001501706">
    <property type="component" value="Unassembled WGS sequence"/>
</dbReference>
<evidence type="ECO:0000313" key="2">
    <source>
        <dbReference type="EMBL" id="GAA0500391.1"/>
    </source>
</evidence>